<keyword evidence="4 7" id="KW-1133">Transmembrane helix</keyword>
<evidence type="ECO:0000256" key="1">
    <source>
        <dbReference type="ARBA" id="ARBA00004651"/>
    </source>
</evidence>
<feature type="transmembrane region" description="Helical" evidence="7">
    <location>
        <begin position="152"/>
        <end position="175"/>
    </location>
</feature>
<feature type="compositionally biased region" description="Low complexity" evidence="6">
    <location>
        <begin position="103"/>
        <end position="112"/>
    </location>
</feature>
<organism evidence="8 10">
    <name type="scientific">Leucobacter massiliensis</name>
    <dbReference type="NCBI Taxonomy" id="1686285"/>
    <lineage>
        <taxon>Bacteria</taxon>
        <taxon>Bacillati</taxon>
        <taxon>Actinomycetota</taxon>
        <taxon>Actinomycetes</taxon>
        <taxon>Micrococcales</taxon>
        <taxon>Microbacteriaceae</taxon>
        <taxon>Leucobacter</taxon>
    </lineage>
</organism>
<feature type="compositionally biased region" description="Pro residues" evidence="6">
    <location>
        <begin position="123"/>
        <end position="133"/>
    </location>
</feature>
<dbReference type="EMBL" id="MWZD01000024">
    <property type="protein sequence ID" value="PRI10033.1"/>
    <property type="molecule type" value="Genomic_DNA"/>
</dbReference>
<dbReference type="RefSeq" id="WP_105806449.1">
    <property type="nucleotide sequence ID" value="NZ_MWZD01000024.1"/>
</dbReference>
<evidence type="ECO:0000256" key="5">
    <source>
        <dbReference type="ARBA" id="ARBA00023136"/>
    </source>
</evidence>
<feature type="transmembrane region" description="Helical" evidence="7">
    <location>
        <begin position="222"/>
        <end position="243"/>
    </location>
</feature>
<accession>A0A2S9QKC0</accession>
<keyword evidence="5 7" id="KW-0472">Membrane</keyword>
<evidence type="ECO:0000313" key="10">
    <source>
        <dbReference type="Proteomes" id="UP000238650"/>
    </source>
</evidence>
<feature type="transmembrane region" description="Helical" evidence="7">
    <location>
        <begin position="72"/>
        <end position="93"/>
    </location>
</feature>
<dbReference type="Pfam" id="PF01810">
    <property type="entry name" value="LysE"/>
    <property type="match status" value="1"/>
</dbReference>
<dbReference type="OrthoDB" id="5149571at2"/>
<keyword evidence="3 7" id="KW-0812">Transmembrane</keyword>
<dbReference type="Proteomes" id="UP000238650">
    <property type="component" value="Unassembled WGS sequence"/>
</dbReference>
<comment type="caution">
    <text evidence="8">The sequence shown here is derived from an EMBL/GenBank/DDBJ whole genome shotgun (WGS) entry which is preliminary data.</text>
</comment>
<feature type="transmembrane region" description="Helical" evidence="7">
    <location>
        <begin position="41"/>
        <end position="66"/>
    </location>
</feature>
<feature type="region of interest" description="Disordered" evidence="6">
    <location>
        <begin position="103"/>
        <end position="143"/>
    </location>
</feature>
<evidence type="ECO:0000256" key="2">
    <source>
        <dbReference type="ARBA" id="ARBA00022475"/>
    </source>
</evidence>
<evidence type="ECO:0000256" key="7">
    <source>
        <dbReference type="SAM" id="Phobius"/>
    </source>
</evidence>
<dbReference type="GO" id="GO:0006865">
    <property type="term" value="P:amino acid transport"/>
    <property type="evidence" value="ECO:0007669"/>
    <property type="project" value="InterPro"/>
</dbReference>
<dbReference type="GO" id="GO:0005886">
    <property type="term" value="C:plasma membrane"/>
    <property type="evidence" value="ECO:0007669"/>
    <property type="project" value="UniProtKB-SubCell"/>
</dbReference>
<reference evidence="8 10" key="1">
    <citation type="journal article" date="2017" name="New Microbes New Infect">
        <title>Genome sequence of 'Leucobacter massiliensis' sp. nov. isolated from human pharynx after travel to the 2014 Hajj.</title>
        <authorList>
            <person name="Leangapichart T."/>
            <person name="Gautret P."/>
            <person name="Nguyen T.T."/>
            <person name="Armstrong N."/>
            <person name="Rolain J.M."/>
        </authorList>
    </citation>
    <scope>NUCLEOTIDE SEQUENCE [LARGE SCALE GENOMIC DNA]</scope>
    <source>
        <strain evidence="8 10">122RC15</strain>
    </source>
</reference>
<gene>
    <name evidence="8" type="ORF">B4915_14010</name>
    <name evidence="9" type="ORF">B4915_14145</name>
</gene>
<evidence type="ECO:0000256" key="3">
    <source>
        <dbReference type="ARBA" id="ARBA00022692"/>
    </source>
</evidence>
<protein>
    <recommendedName>
        <fullName evidence="11">Lysine transporter LysE</fullName>
    </recommendedName>
</protein>
<name>A0A2S9QKC0_9MICO</name>
<proteinExistence type="predicted"/>
<keyword evidence="10" id="KW-1185">Reference proteome</keyword>
<comment type="subcellular location">
    <subcellularLocation>
        <location evidence="1">Cell membrane</location>
        <topology evidence="1">Multi-pass membrane protein</topology>
    </subcellularLocation>
</comment>
<keyword evidence="2" id="KW-1003">Cell membrane</keyword>
<dbReference type="InterPro" id="IPR001123">
    <property type="entry name" value="LeuE-type"/>
</dbReference>
<feature type="transmembrane region" description="Helical" evidence="7">
    <location>
        <begin position="187"/>
        <end position="210"/>
    </location>
</feature>
<evidence type="ECO:0000313" key="9">
    <source>
        <dbReference type="EMBL" id="PRI10054.1"/>
    </source>
</evidence>
<evidence type="ECO:0000256" key="4">
    <source>
        <dbReference type="ARBA" id="ARBA00022989"/>
    </source>
</evidence>
<evidence type="ECO:0008006" key="11">
    <source>
        <dbReference type="Google" id="ProtNLM"/>
    </source>
</evidence>
<sequence>MNLAAALSAGLVAGLALALPLGAVGALLFATGLRHGFAHGWPAAAGVASVDALYCALAVTLGALAAPAIRALAPWPAVAGGVAVIAIAVLGFARARRAAPDGDPGAGVAVPGPGSGTAVDPGSPDPGTDPAPAPGTASARGPVAPPRRMRRYLAFVALTLVNPLTLLYFAAIAAGSGELLAGTDARIAFTAGVLLGSLLWQLVLVGAGALLSARLPRRVTRLTLLAGNVLVAALGLSLLLGALSG</sequence>
<evidence type="ECO:0000313" key="8">
    <source>
        <dbReference type="EMBL" id="PRI10033.1"/>
    </source>
</evidence>
<dbReference type="EMBL" id="MWZD01000024">
    <property type="protein sequence ID" value="PRI10054.1"/>
    <property type="molecule type" value="Genomic_DNA"/>
</dbReference>
<dbReference type="AlphaFoldDB" id="A0A2S9QKC0"/>
<feature type="transmembrane region" description="Helical" evidence="7">
    <location>
        <begin position="6"/>
        <end position="29"/>
    </location>
</feature>
<evidence type="ECO:0000256" key="6">
    <source>
        <dbReference type="SAM" id="MobiDB-lite"/>
    </source>
</evidence>